<evidence type="ECO:0000256" key="2">
    <source>
        <dbReference type="ARBA" id="ARBA00005722"/>
    </source>
</evidence>
<evidence type="ECO:0000313" key="6">
    <source>
        <dbReference type="EMBL" id="MBB4173505.1"/>
    </source>
</evidence>
<dbReference type="OrthoDB" id="5462484at2"/>
<sequence length="271" mass="28282">MLDTSPVTCSVGDSVMRSMSLLSLCIAACAGSALPLAAQERSFNFALGAAVTATPDYLGSGNREAGGKVIFKFGELNFGGRSFGTAIGEVPDNGVSVGGAFRFLGERDAEDNPELAGLTDIDAAVELGLGVTYRQTNWLAFGEVRQGFGGHDGVTGTLGADLIMRPTDRWTVTAGPRLNLGNSNFANTYYGVSAADAGTSGFGAFDAEGGLLGAGLQVGASYRMTEKWTMDWVLSYEKLMNDAADSPITMGGSEDQLNVSFGLSRAFTLRF</sequence>
<evidence type="ECO:0000313" key="7">
    <source>
        <dbReference type="Proteomes" id="UP000565745"/>
    </source>
</evidence>
<name>A0A7W6M6T6_9RHOB</name>
<evidence type="ECO:0000256" key="3">
    <source>
        <dbReference type="ARBA" id="ARBA00022729"/>
    </source>
</evidence>
<organism evidence="6 7">
    <name type="scientific">Sulfitobacter noctilucicola</name>
    <dbReference type="NCBI Taxonomy" id="1342301"/>
    <lineage>
        <taxon>Bacteria</taxon>
        <taxon>Pseudomonadati</taxon>
        <taxon>Pseudomonadota</taxon>
        <taxon>Alphaproteobacteria</taxon>
        <taxon>Rhodobacterales</taxon>
        <taxon>Roseobacteraceae</taxon>
        <taxon>Sulfitobacter</taxon>
    </lineage>
</organism>
<dbReference type="InterPro" id="IPR010583">
    <property type="entry name" value="MipA"/>
</dbReference>
<accession>A0A7W6M6T6</accession>
<comment type="subcellular location">
    <subcellularLocation>
        <location evidence="1">Cell outer membrane</location>
    </subcellularLocation>
</comment>
<reference evidence="6 7" key="1">
    <citation type="submission" date="2020-08" db="EMBL/GenBank/DDBJ databases">
        <title>Genomic Encyclopedia of Type Strains, Phase IV (KMG-IV): sequencing the most valuable type-strain genomes for metagenomic binning, comparative biology and taxonomic classification.</title>
        <authorList>
            <person name="Goeker M."/>
        </authorList>
    </citation>
    <scope>NUCLEOTIDE SEQUENCE [LARGE SCALE GENOMIC DNA]</scope>
    <source>
        <strain evidence="6 7">DSM 101015</strain>
    </source>
</reference>
<comment type="similarity">
    <text evidence="2">Belongs to the MipA/OmpV family.</text>
</comment>
<dbReference type="AlphaFoldDB" id="A0A7W6M6T6"/>
<keyword evidence="3" id="KW-0732">Signal</keyword>
<dbReference type="PANTHER" id="PTHR38776:SF1">
    <property type="entry name" value="MLTA-INTERACTING PROTEIN-RELATED"/>
    <property type="match status" value="1"/>
</dbReference>
<comment type="caution">
    <text evidence="6">The sequence shown here is derived from an EMBL/GenBank/DDBJ whole genome shotgun (WGS) entry which is preliminary data.</text>
</comment>
<dbReference type="Proteomes" id="UP000565745">
    <property type="component" value="Unassembled WGS sequence"/>
</dbReference>
<keyword evidence="5" id="KW-0998">Cell outer membrane</keyword>
<evidence type="ECO:0000256" key="1">
    <source>
        <dbReference type="ARBA" id="ARBA00004442"/>
    </source>
</evidence>
<gene>
    <name evidence="6" type="ORF">GGR93_001266</name>
</gene>
<dbReference type="Pfam" id="PF06629">
    <property type="entry name" value="MipA"/>
    <property type="match status" value="1"/>
</dbReference>
<dbReference type="EMBL" id="JACIFU010000001">
    <property type="protein sequence ID" value="MBB4173505.1"/>
    <property type="molecule type" value="Genomic_DNA"/>
</dbReference>
<proteinExistence type="inferred from homology"/>
<protein>
    <submittedName>
        <fullName evidence="6">Outer membrane protein</fullName>
    </submittedName>
</protein>
<dbReference type="SUPFAM" id="SSF56925">
    <property type="entry name" value="OMPA-like"/>
    <property type="match status" value="1"/>
</dbReference>
<dbReference type="PANTHER" id="PTHR38776">
    <property type="entry name" value="MLTA-INTERACTING PROTEIN-RELATED"/>
    <property type="match status" value="1"/>
</dbReference>
<keyword evidence="7" id="KW-1185">Reference proteome</keyword>
<evidence type="ECO:0000256" key="4">
    <source>
        <dbReference type="ARBA" id="ARBA00023136"/>
    </source>
</evidence>
<dbReference type="RefSeq" id="WP_081780774.1">
    <property type="nucleotide sequence ID" value="NZ_JACIFU010000001.1"/>
</dbReference>
<evidence type="ECO:0000256" key="5">
    <source>
        <dbReference type="ARBA" id="ARBA00023237"/>
    </source>
</evidence>
<keyword evidence="4" id="KW-0472">Membrane</keyword>
<dbReference type="InterPro" id="IPR011250">
    <property type="entry name" value="OMP/PagP_B-barrel"/>
</dbReference>
<dbReference type="GO" id="GO:0009279">
    <property type="term" value="C:cell outer membrane"/>
    <property type="evidence" value="ECO:0007669"/>
    <property type="project" value="UniProtKB-SubCell"/>
</dbReference>